<name>A0A9E7I2T6_9LILI</name>
<gene>
    <name evidence="2" type="ORF">MUK42_06552</name>
</gene>
<dbReference type="PANTHER" id="PTHR47926:SF443">
    <property type="entry name" value="PENTATRICOPEPTIDE REPEAT-CONTAINING PROTEIN"/>
    <property type="match status" value="1"/>
</dbReference>
<proteinExistence type="predicted"/>
<dbReference type="Proteomes" id="UP001055439">
    <property type="component" value="Chromosome 8"/>
</dbReference>
<keyword evidence="1" id="KW-0677">Repeat</keyword>
<dbReference type="Pfam" id="PF20431">
    <property type="entry name" value="E_motif"/>
    <property type="match status" value="1"/>
</dbReference>
<dbReference type="FunFam" id="1.25.40.10:FF:000090">
    <property type="entry name" value="Pentatricopeptide repeat-containing protein, chloroplastic"/>
    <property type="match status" value="1"/>
</dbReference>
<evidence type="ECO:0000313" key="2">
    <source>
        <dbReference type="EMBL" id="URE41608.1"/>
    </source>
</evidence>
<dbReference type="InterPro" id="IPR011990">
    <property type="entry name" value="TPR-like_helical_dom_sf"/>
</dbReference>
<sequence>MRDKDIISWTALLTCYGQNGCGGPAILFFREDDYTFSGVLVSCSRLGLVEQGCQYFRVMSAEYGLKPKSEHYACMVDLFGRAGKLYEAMEFINIMPFEPDQLIWEALLASCKIHGNIELVKFVAKKIMQMRPEDPSPYITLSTMYASMSMWDRKASVQAIMKDGGMQKEPGRSWIEGQDLPEDTIYTLRVGGA</sequence>
<reference evidence="2" key="1">
    <citation type="submission" date="2022-05" db="EMBL/GenBank/DDBJ databases">
        <title>The Musa troglodytarum L. genome provides insights into the mechanism of non-climacteric behaviour and enrichment of carotenoids.</title>
        <authorList>
            <person name="Wang J."/>
        </authorList>
    </citation>
    <scope>NUCLEOTIDE SEQUENCE</scope>
    <source>
        <tissue evidence="2">Leaf</tissue>
    </source>
</reference>
<dbReference type="Gene3D" id="1.25.40.10">
    <property type="entry name" value="Tetratricopeptide repeat domain"/>
    <property type="match status" value="1"/>
</dbReference>
<protein>
    <submittedName>
        <fullName evidence="2">PPR repeat</fullName>
    </submittedName>
</protein>
<keyword evidence="3" id="KW-1185">Reference proteome</keyword>
<evidence type="ECO:0000256" key="1">
    <source>
        <dbReference type="ARBA" id="ARBA00022737"/>
    </source>
</evidence>
<dbReference type="GO" id="GO:0003723">
    <property type="term" value="F:RNA binding"/>
    <property type="evidence" value="ECO:0007669"/>
    <property type="project" value="InterPro"/>
</dbReference>
<accession>A0A9E7I2T6</accession>
<dbReference type="PANTHER" id="PTHR47926">
    <property type="entry name" value="PENTATRICOPEPTIDE REPEAT-CONTAINING PROTEIN"/>
    <property type="match status" value="1"/>
</dbReference>
<organism evidence="2 3">
    <name type="scientific">Musa troglodytarum</name>
    <name type="common">fe'i banana</name>
    <dbReference type="NCBI Taxonomy" id="320322"/>
    <lineage>
        <taxon>Eukaryota</taxon>
        <taxon>Viridiplantae</taxon>
        <taxon>Streptophyta</taxon>
        <taxon>Embryophyta</taxon>
        <taxon>Tracheophyta</taxon>
        <taxon>Spermatophyta</taxon>
        <taxon>Magnoliopsida</taxon>
        <taxon>Liliopsida</taxon>
        <taxon>Zingiberales</taxon>
        <taxon>Musaceae</taxon>
        <taxon>Musa</taxon>
    </lineage>
</organism>
<dbReference type="AlphaFoldDB" id="A0A9E7I2T6"/>
<dbReference type="InterPro" id="IPR046960">
    <property type="entry name" value="PPR_At4g14850-like_plant"/>
</dbReference>
<dbReference type="EMBL" id="CP097510">
    <property type="protein sequence ID" value="URE41608.1"/>
    <property type="molecule type" value="Genomic_DNA"/>
</dbReference>
<dbReference type="OrthoDB" id="185373at2759"/>
<dbReference type="InterPro" id="IPR046848">
    <property type="entry name" value="E_motif"/>
</dbReference>
<dbReference type="Pfam" id="PF01535">
    <property type="entry name" value="PPR"/>
    <property type="match status" value="2"/>
</dbReference>
<dbReference type="InterPro" id="IPR002885">
    <property type="entry name" value="PPR_rpt"/>
</dbReference>
<evidence type="ECO:0000313" key="3">
    <source>
        <dbReference type="Proteomes" id="UP001055439"/>
    </source>
</evidence>
<dbReference type="GO" id="GO:0009451">
    <property type="term" value="P:RNA modification"/>
    <property type="evidence" value="ECO:0007669"/>
    <property type="project" value="InterPro"/>
</dbReference>